<sequence>MVSYAVSPQLMSKIIPETCLAINKALKDEYLKFPSSAEEWKQIAEEFQNKWQYPNCVGAMDGKHIRITKPYSSGSLYYNYKKYFSVVTSMRELKVEQLILVF</sequence>
<evidence type="ECO:0000313" key="2">
    <source>
        <dbReference type="Proteomes" id="UP001231649"/>
    </source>
</evidence>
<evidence type="ECO:0000313" key="1">
    <source>
        <dbReference type="EMBL" id="KAJ8720803.1"/>
    </source>
</evidence>
<accession>A0ACC2QMQ3</accession>
<keyword evidence="2" id="KW-1185">Reference proteome</keyword>
<dbReference type="Proteomes" id="UP001231649">
    <property type="component" value="Chromosome 19"/>
</dbReference>
<organism evidence="1 2">
    <name type="scientific">Mythimna loreyi</name>
    <dbReference type="NCBI Taxonomy" id="667449"/>
    <lineage>
        <taxon>Eukaryota</taxon>
        <taxon>Metazoa</taxon>
        <taxon>Ecdysozoa</taxon>
        <taxon>Arthropoda</taxon>
        <taxon>Hexapoda</taxon>
        <taxon>Insecta</taxon>
        <taxon>Pterygota</taxon>
        <taxon>Neoptera</taxon>
        <taxon>Endopterygota</taxon>
        <taxon>Lepidoptera</taxon>
        <taxon>Glossata</taxon>
        <taxon>Ditrysia</taxon>
        <taxon>Noctuoidea</taxon>
        <taxon>Noctuidae</taxon>
        <taxon>Noctuinae</taxon>
        <taxon>Hadenini</taxon>
        <taxon>Mythimna</taxon>
    </lineage>
</organism>
<reference evidence="1" key="1">
    <citation type="submission" date="2023-03" db="EMBL/GenBank/DDBJ databases">
        <title>Chromosome-level genomes of two armyworms, Mythimna separata and Mythimna loreyi, provide insights into the biosynthesis and reception of sex pheromones.</title>
        <authorList>
            <person name="Zhao H."/>
        </authorList>
    </citation>
    <scope>NUCLEOTIDE SEQUENCE</scope>
    <source>
        <strain evidence="1">BeijingLab</strain>
    </source>
</reference>
<protein>
    <submittedName>
        <fullName evidence="1">Uncharacterized protein</fullName>
    </submittedName>
</protein>
<proteinExistence type="predicted"/>
<name>A0ACC2QMQ3_9NEOP</name>
<dbReference type="EMBL" id="CM056795">
    <property type="protein sequence ID" value="KAJ8720803.1"/>
    <property type="molecule type" value="Genomic_DNA"/>
</dbReference>
<gene>
    <name evidence="1" type="ORF">PYW08_006268</name>
</gene>
<comment type="caution">
    <text evidence="1">The sequence shown here is derived from an EMBL/GenBank/DDBJ whole genome shotgun (WGS) entry which is preliminary data.</text>
</comment>